<keyword evidence="1" id="KW-1133">Transmembrane helix</keyword>
<keyword evidence="1" id="KW-0812">Transmembrane</keyword>
<feature type="transmembrane region" description="Helical" evidence="1">
    <location>
        <begin position="92"/>
        <end position="115"/>
    </location>
</feature>
<accession>A0A9Q0RSS9</accession>
<dbReference type="Proteomes" id="UP001142055">
    <property type="component" value="Chromosome 1"/>
</dbReference>
<keyword evidence="1" id="KW-0472">Membrane</keyword>
<keyword evidence="3" id="KW-1185">Reference proteome</keyword>
<organism evidence="2 3">
    <name type="scientific">Blomia tropicalis</name>
    <name type="common">Mite</name>
    <dbReference type="NCBI Taxonomy" id="40697"/>
    <lineage>
        <taxon>Eukaryota</taxon>
        <taxon>Metazoa</taxon>
        <taxon>Ecdysozoa</taxon>
        <taxon>Arthropoda</taxon>
        <taxon>Chelicerata</taxon>
        <taxon>Arachnida</taxon>
        <taxon>Acari</taxon>
        <taxon>Acariformes</taxon>
        <taxon>Sarcoptiformes</taxon>
        <taxon>Astigmata</taxon>
        <taxon>Glycyphagoidea</taxon>
        <taxon>Echimyopodidae</taxon>
        <taxon>Blomia</taxon>
    </lineage>
</organism>
<dbReference type="AlphaFoldDB" id="A0A9Q0RSS9"/>
<feature type="transmembrane region" description="Helical" evidence="1">
    <location>
        <begin position="67"/>
        <end position="86"/>
    </location>
</feature>
<reference evidence="2" key="1">
    <citation type="submission" date="2022-12" db="EMBL/GenBank/DDBJ databases">
        <title>Genome assemblies of Blomia tropicalis.</title>
        <authorList>
            <person name="Cui Y."/>
        </authorList>
    </citation>
    <scope>NUCLEOTIDE SEQUENCE</scope>
    <source>
        <tissue evidence="2">Adult mites</tissue>
    </source>
</reference>
<sequence>MESSETSTETSNAGNDDKSLEFQPMYLRNSGYYFRSVRLVLLLSLCGMAIVGMTIFTQDVEVKRFEVGALFVLFSNWALVALGIYGTYHVRVYYVTLLTVLLFALLIFKFTTIAFQNDMLHSMMMHIPHFFVLFCSFAYATLSICSC</sequence>
<evidence type="ECO:0000313" key="2">
    <source>
        <dbReference type="EMBL" id="KAJ6225010.1"/>
    </source>
</evidence>
<evidence type="ECO:0000313" key="3">
    <source>
        <dbReference type="Proteomes" id="UP001142055"/>
    </source>
</evidence>
<comment type="caution">
    <text evidence="2">The sequence shown here is derived from an EMBL/GenBank/DDBJ whole genome shotgun (WGS) entry which is preliminary data.</text>
</comment>
<evidence type="ECO:0000256" key="1">
    <source>
        <dbReference type="SAM" id="Phobius"/>
    </source>
</evidence>
<dbReference type="EMBL" id="JAPWDV010000001">
    <property type="protein sequence ID" value="KAJ6225010.1"/>
    <property type="molecule type" value="Genomic_DNA"/>
</dbReference>
<protein>
    <submittedName>
        <fullName evidence="2">Uncharacterized protein</fullName>
    </submittedName>
</protein>
<proteinExistence type="predicted"/>
<name>A0A9Q0RSS9_BLOTA</name>
<gene>
    <name evidence="2" type="ORF">RDWZM_003555</name>
</gene>
<feature type="transmembrane region" description="Helical" evidence="1">
    <location>
        <begin position="32"/>
        <end position="55"/>
    </location>
</feature>
<feature type="transmembrane region" description="Helical" evidence="1">
    <location>
        <begin position="127"/>
        <end position="144"/>
    </location>
</feature>